<dbReference type="SUPFAM" id="SSF158446">
    <property type="entry name" value="IVS-encoded protein-like"/>
    <property type="match status" value="1"/>
</dbReference>
<dbReference type="GO" id="GO:0005840">
    <property type="term" value="C:ribosome"/>
    <property type="evidence" value="ECO:0007669"/>
    <property type="project" value="UniProtKB-KW"/>
</dbReference>
<accession>A0A0B0EKD2</accession>
<dbReference type="EMBL" id="JRYO01000128">
    <property type="protein sequence ID" value="KHE92466.1"/>
    <property type="molecule type" value="Genomic_DNA"/>
</dbReference>
<comment type="caution">
    <text evidence="1">The sequence shown here is derived from an EMBL/GenBank/DDBJ whole genome shotgun (WGS) entry which is preliminary data.</text>
</comment>
<evidence type="ECO:0000313" key="2">
    <source>
        <dbReference type="Proteomes" id="UP000030652"/>
    </source>
</evidence>
<dbReference type="InterPro" id="IPR036583">
    <property type="entry name" value="23S_rRNA_IVS_sf"/>
</dbReference>
<protein>
    <submittedName>
        <fullName evidence="1">Ribosomal protein</fullName>
    </submittedName>
</protein>
<dbReference type="AlphaFoldDB" id="A0A0B0EKD2"/>
<reference evidence="1 2" key="1">
    <citation type="submission" date="2014-10" db="EMBL/GenBank/DDBJ databases">
        <title>Draft genome of anammox bacterium scalindua brodae, obtained using differential coverage binning of sequence data from two enrichment reactors.</title>
        <authorList>
            <person name="Speth D.R."/>
            <person name="Russ L."/>
            <person name="Kartal B."/>
            <person name="Op den Camp H.J."/>
            <person name="Dutilh B.E."/>
            <person name="Jetten M.S."/>
        </authorList>
    </citation>
    <scope>NUCLEOTIDE SEQUENCE [LARGE SCALE GENOMIC DNA]</scope>
    <source>
        <strain evidence="1">RU1</strain>
    </source>
</reference>
<evidence type="ECO:0000313" key="1">
    <source>
        <dbReference type="EMBL" id="KHE92466.1"/>
    </source>
</evidence>
<dbReference type="Proteomes" id="UP000030652">
    <property type="component" value="Unassembled WGS sequence"/>
</dbReference>
<name>A0A0B0EKD2_9BACT</name>
<keyword evidence="1" id="KW-0687">Ribonucleoprotein</keyword>
<dbReference type="Gene3D" id="1.20.1440.60">
    <property type="entry name" value="23S rRNA-intervening sequence"/>
    <property type="match status" value="1"/>
</dbReference>
<dbReference type="NCBIfam" id="TIGR02436">
    <property type="entry name" value="four helix bundle protein"/>
    <property type="match status" value="1"/>
</dbReference>
<gene>
    <name evidence="1" type="ORF">SCABRO_01783</name>
</gene>
<proteinExistence type="predicted"/>
<dbReference type="InterPro" id="IPR012657">
    <property type="entry name" value="23S_rRNA-intervening_sequence"/>
</dbReference>
<dbReference type="Pfam" id="PF05635">
    <property type="entry name" value="23S_rRNA_IVP"/>
    <property type="match status" value="1"/>
</dbReference>
<dbReference type="PATRIC" id="fig|237368.3.peg.1938"/>
<sequence>MPLIAARSTPLIYHPMRGYQRGGDQEFIQFLSIAKASCGEVRSQLYVAMDQNYINKIKCEQTLHHD</sequence>
<organism evidence="1 2">
    <name type="scientific">Candidatus Scalindua brodae</name>
    <dbReference type="NCBI Taxonomy" id="237368"/>
    <lineage>
        <taxon>Bacteria</taxon>
        <taxon>Pseudomonadati</taxon>
        <taxon>Planctomycetota</taxon>
        <taxon>Candidatus Brocadiia</taxon>
        <taxon>Candidatus Brocadiales</taxon>
        <taxon>Candidatus Scalinduaceae</taxon>
        <taxon>Candidatus Scalindua</taxon>
    </lineage>
</organism>
<keyword evidence="1" id="KW-0689">Ribosomal protein</keyword>